<organism evidence="1 2">
    <name type="scientific">Thalictrum thalictroides</name>
    <name type="common">Rue-anemone</name>
    <name type="synonym">Anemone thalictroides</name>
    <dbReference type="NCBI Taxonomy" id="46969"/>
    <lineage>
        <taxon>Eukaryota</taxon>
        <taxon>Viridiplantae</taxon>
        <taxon>Streptophyta</taxon>
        <taxon>Embryophyta</taxon>
        <taxon>Tracheophyta</taxon>
        <taxon>Spermatophyta</taxon>
        <taxon>Magnoliopsida</taxon>
        <taxon>Ranunculales</taxon>
        <taxon>Ranunculaceae</taxon>
        <taxon>Thalictroideae</taxon>
        <taxon>Thalictrum</taxon>
    </lineage>
</organism>
<evidence type="ECO:0000313" key="1">
    <source>
        <dbReference type="EMBL" id="KAF5192069.1"/>
    </source>
</evidence>
<dbReference type="Gene3D" id="3.80.10.10">
    <property type="entry name" value="Ribonuclease Inhibitor"/>
    <property type="match status" value="1"/>
</dbReference>
<feature type="non-terminal residue" evidence="1">
    <location>
        <position position="1"/>
    </location>
</feature>
<sequence length="56" mass="6226">YLTSNSLTGPIPQWLSDSKENIDISYNNFTGSSQSNNCQANYLKKIATYSSTEDKS</sequence>
<protein>
    <submittedName>
        <fullName evidence="1">Uncharacterized protein</fullName>
    </submittedName>
</protein>
<reference evidence="1 2" key="1">
    <citation type="submission" date="2020-06" db="EMBL/GenBank/DDBJ databases">
        <title>Transcriptomic and genomic resources for Thalictrum thalictroides and T. hernandezii: Facilitating candidate gene discovery in an emerging model plant lineage.</title>
        <authorList>
            <person name="Arias T."/>
            <person name="Riano-Pachon D.M."/>
            <person name="Di Stilio V.S."/>
        </authorList>
    </citation>
    <scope>NUCLEOTIDE SEQUENCE [LARGE SCALE GENOMIC DNA]</scope>
    <source>
        <strain evidence="2">cv. WT478/WT964</strain>
        <tissue evidence="1">Leaves</tissue>
    </source>
</reference>
<comment type="caution">
    <text evidence="1">The sequence shown here is derived from an EMBL/GenBank/DDBJ whole genome shotgun (WGS) entry which is preliminary data.</text>
</comment>
<keyword evidence="2" id="KW-1185">Reference proteome</keyword>
<dbReference type="Proteomes" id="UP000554482">
    <property type="component" value="Unassembled WGS sequence"/>
</dbReference>
<proteinExistence type="predicted"/>
<dbReference type="OrthoDB" id="1740691at2759"/>
<dbReference type="AlphaFoldDB" id="A0A7J6W3W6"/>
<accession>A0A7J6W3W6</accession>
<gene>
    <name evidence="1" type="ORF">FRX31_018344</name>
</gene>
<dbReference type="EMBL" id="JABWDY010021908">
    <property type="protein sequence ID" value="KAF5192069.1"/>
    <property type="molecule type" value="Genomic_DNA"/>
</dbReference>
<name>A0A7J6W3W6_THATH</name>
<evidence type="ECO:0000313" key="2">
    <source>
        <dbReference type="Proteomes" id="UP000554482"/>
    </source>
</evidence>
<dbReference type="InterPro" id="IPR032675">
    <property type="entry name" value="LRR_dom_sf"/>
</dbReference>